<gene>
    <name evidence="3" type="ORF">NLJ89_g7981</name>
</gene>
<evidence type="ECO:0000313" key="3">
    <source>
        <dbReference type="EMBL" id="KAJ3504348.1"/>
    </source>
</evidence>
<keyword evidence="2" id="KW-0472">Membrane</keyword>
<comment type="caution">
    <text evidence="3">The sequence shown here is derived from an EMBL/GenBank/DDBJ whole genome shotgun (WGS) entry which is preliminary data.</text>
</comment>
<dbReference type="AlphaFoldDB" id="A0A9W8JVA3"/>
<keyword evidence="2" id="KW-0812">Transmembrane</keyword>
<dbReference type="OrthoDB" id="2791511at2759"/>
<keyword evidence="4" id="KW-1185">Reference proteome</keyword>
<evidence type="ECO:0000256" key="2">
    <source>
        <dbReference type="SAM" id="Phobius"/>
    </source>
</evidence>
<organism evidence="3 4">
    <name type="scientific">Agrocybe chaxingu</name>
    <dbReference type="NCBI Taxonomy" id="84603"/>
    <lineage>
        <taxon>Eukaryota</taxon>
        <taxon>Fungi</taxon>
        <taxon>Dikarya</taxon>
        <taxon>Basidiomycota</taxon>
        <taxon>Agaricomycotina</taxon>
        <taxon>Agaricomycetes</taxon>
        <taxon>Agaricomycetidae</taxon>
        <taxon>Agaricales</taxon>
        <taxon>Agaricineae</taxon>
        <taxon>Strophariaceae</taxon>
        <taxon>Agrocybe</taxon>
    </lineage>
</organism>
<evidence type="ECO:0000256" key="1">
    <source>
        <dbReference type="SAM" id="MobiDB-lite"/>
    </source>
</evidence>
<protein>
    <submittedName>
        <fullName evidence="3">Uncharacterized protein</fullName>
    </submittedName>
</protein>
<sequence length="211" mass="23260">MADPIGHPGHSLQHPRRPPFPSQTFASRAEGWCVLHTRCGSRSGATVGFQGTDNDDNKFKCDLNGAKFWFKHDGETAGEKDSVVDWGLVKWESLPSLPFPRARTGVPPSPSMSEAGRGRWGSPQQYQHISQGRRPGPAFETPHLPQTNVQATTCAQHERSSVPEAAVDGLTYALCLHLHILFIIAIAIIITVITAMHHTSSIHTPPYHHRR</sequence>
<accession>A0A9W8JVA3</accession>
<feature type="region of interest" description="Disordered" evidence="1">
    <location>
        <begin position="101"/>
        <end position="134"/>
    </location>
</feature>
<reference evidence="3" key="1">
    <citation type="submission" date="2022-07" db="EMBL/GenBank/DDBJ databases">
        <title>Genome Sequence of Agrocybe chaxingu.</title>
        <authorList>
            <person name="Buettner E."/>
        </authorList>
    </citation>
    <scope>NUCLEOTIDE SEQUENCE</scope>
    <source>
        <strain evidence="3">MP-N11</strain>
    </source>
</reference>
<evidence type="ECO:0000313" key="4">
    <source>
        <dbReference type="Proteomes" id="UP001148786"/>
    </source>
</evidence>
<dbReference type="EMBL" id="JANKHO010001021">
    <property type="protein sequence ID" value="KAJ3504348.1"/>
    <property type="molecule type" value="Genomic_DNA"/>
</dbReference>
<keyword evidence="2" id="KW-1133">Transmembrane helix</keyword>
<proteinExistence type="predicted"/>
<feature type="region of interest" description="Disordered" evidence="1">
    <location>
        <begin position="1"/>
        <end position="22"/>
    </location>
</feature>
<feature type="transmembrane region" description="Helical" evidence="2">
    <location>
        <begin position="170"/>
        <end position="193"/>
    </location>
</feature>
<name>A0A9W8JVA3_9AGAR</name>
<dbReference type="Proteomes" id="UP001148786">
    <property type="component" value="Unassembled WGS sequence"/>
</dbReference>